<dbReference type="GeneID" id="7834394"/>
<dbReference type="InParanoid" id="I7M469"/>
<dbReference type="InterPro" id="IPR029021">
    <property type="entry name" value="Prot-tyrosine_phosphatase-like"/>
</dbReference>
<dbReference type="KEGG" id="tet:TTHERM_00837880"/>
<evidence type="ECO:0000259" key="3">
    <source>
        <dbReference type="PROSITE" id="PS50056"/>
    </source>
</evidence>
<dbReference type="PROSITE" id="PS00383">
    <property type="entry name" value="TYR_PHOSPHATASE_1"/>
    <property type="match status" value="1"/>
</dbReference>
<dbReference type="InterPro" id="IPR003595">
    <property type="entry name" value="Tyr_Pase_cat"/>
</dbReference>
<dbReference type="Gene3D" id="3.90.190.10">
    <property type="entry name" value="Protein tyrosine phosphatase superfamily"/>
    <property type="match status" value="1"/>
</dbReference>
<evidence type="ECO:0000313" key="4">
    <source>
        <dbReference type="EMBL" id="EAS05017.3"/>
    </source>
</evidence>
<dbReference type="PANTHER" id="PTHR19134">
    <property type="entry name" value="RECEPTOR-TYPE TYROSINE-PROTEIN PHOSPHATASE"/>
    <property type="match status" value="1"/>
</dbReference>
<dbReference type="InterPro" id="IPR050348">
    <property type="entry name" value="Protein-Tyr_Phosphatase"/>
</dbReference>
<name>I7M469_TETTS</name>
<dbReference type="AlphaFoldDB" id="I7M469"/>
<dbReference type="SMART" id="SM00404">
    <property type="entry name" value="PTPc_motif"/>
    <property type="match status" value="1"/>
</dbReference>
<dbReference type="InterPro" id="IPR016130">
    <property type="entry name" value="Tyr_Pase_AS"/>
</dbReference>
<dbReference type="InterPro" id="IPR000242">
    <property type="entry name" value="PTP_cat"/>
</dbReference>
<feature type="compositionally biased region" description="Polar residues" evidence="1">
    <location>
        <begin position="1"/>
        <end position="11"/>
    </location>
</feature>
<evidence type="ECO:0000259" key="2">
    <source>
        <dbReference type="PROSITE" id="PS50055"/>
    </source>
</evidence>
<feature type="domain" description="Tyrosine-protein phosphatase" evidence="2">
    <location>
        <begin position="55"/>
        <end position="385"/>
    </location>
</feature>
<dbReference type="Proteomes" id="UP000009168">
    <property type="component" value="Unassembled WGS sequence"/>
</dbReference>
<dbReference type="eggNOG" id="KOG0789">
    <property type="taxonomic scope" value="Eukaryota"/>
</dbReference>
<organism evidence="4 5">
    <name type="scientific">Tetrahymena thermophila (strain SB210)</name>
    <dbReference type="NCBI Taxonomy" id="312017"/>
    <lineage>
        <taxon>Eukaryota</taxon>
        <taxon>Sar</taxon>
        <taxon>Alveolata</taxon>
        <taxon>Ciliophora</taxon>
        <taxon>Intramacronucleata</taxon>
        <taxon>Oligohymenophorea</taxon>
        <taxon>Hymenostomatida</taxon>
        <taxon>Tetrahymenina</taxon>
        <taxon>Tetrahymenidae</taxon>
        <taxon>Tetrahymena</taxon>
    </lineage>
</organism>
<sequence>MENNNFSNSQPPIIEGKEPDSDLSYEWVNQMQEINKLEKGIPIFNFAEGIKDRKQDMEFRVIRKITETVFHNNLLQEYSPETNKHNRYNNIIPYKHSIISNIPDSFSDQDDDLSEVQNIDGLNGLPSKASTYINANFINDCFNRKKIFIATQGPMKNTIANFWKMVWYSDVKSVVMLCRLIEQERVECDQYWPDNQEEQRQPLYIGQFTINIEDEQTKDKLIIRKLNISKEEDDQIKTKIVIQYHWLGWPDHGVPDDDSYETLEEIIDIMIQNANLGKRTVVHCSAGVGRTGTILSLVNLTMTLQYFANQIKLLILKQLDINQHDYNAIEAIGPISQKLELLTDKQKDEFRISIFGTVRRLREQRWGMVYTNVQYSYLYKYMEKAIKKMLNNL</sequence>
<feature type="domain" description="Tyrosine specific protein phosphatases" evidence="3">
    <location>
        <begin position="261"/>
        <end position="376"/>
    </location>
</feature>
<protein>
    <submittedName>
        <fullName evidence="4">Tyrosine phosphatase</fullName>
    </submittedName>
</protein>
<gene>
    <name evidence="4" type="ORF">TTHERM_00837880</name>
</gene>
<dbReference type="PANTHER" id="PTHR19134:SF449">
    <property type="entry name" value="TYROSINE-PROTEIN PHOSPHATASE 1"/>
    <property type="match status" value="1"/>
</dbReference>
<dbReference type="GO" id="GO:0004725">
    <property type="term" value="F:protein tyrosine phosphatase activity"/>
    <property type="evidence" value="ECO:0007669"/>
    <property type="project" value="InterPro"/>
</dbReference>
<evidence type="ECO:0000313" key="5">
    <source>
        <dbReference type="Proteomes" id="UP000009168"/>
    </source>
</evidence>
<dbReference type="EMBL" id="GG662429">
    <property type="protein sequence ID" value="EAS05017.3"/>
    <property type="molecule type" value="Genomic_DNA"/>
</dbReference>
<dbReference type="PROSITE" id="PS50056">
    <property type="entry name" value="TYR_PHOSPHATASE_2"/>
    <property type="match status" value="1"/>
</dbReference>
<dbReference type="SUPFAM" id="SSF52799">
    <property type="entry name" value="(Phosphotyrosine protein) phosphatases II"/>
    <property type="match status" value="1"/>
</dbReference>
<reference evidence="5" key="1">
    <citation type="journal article" date="2006" name="PLoS Biol.">
        <title>Macronuclear genome sequence of the ciliate Tetrahymena thermophila, a model eukaryote.</title>
        <authorList>
            <person name="Eisen J.A."/>
            <person name="Coyne R.S."/>
            <person name="Wu M."/>
            <person name="Wu D."/>
            <person name="Thiagarajan M."/>
            <person name="Wortman J.R."/>
            <person name="Badger J.H."/>
            <person name="Ren Q."/>
            <person name="Amedeo P."/>
            <person name="Jones K.M."/>
            <person name="Tallon L.J."/>
            <person name="Delcher A.L."/>
            <person name="Salzberg S.L."/>
            <person name="Silva J.C."/>
            <person name="Haas B.J."/>
            <person name="Majoros W.H."/>
            <person name="Farzad M."/>
            <person name="Carlton J.M."/>
            <person name="Smith R.K. Jr."/>
            <person name="Garg J."/>
            <person name="Pearlman R.E."/>
            <person name="Karrer K.M."/>
            <person name="Sun L."/>
            <person name="Manning G."/>
            <person name="Elde N.C."/>
            <person name="Turkewitz A.P."/>
            <person name="Asai D.J."/>
            <person name="Wilkes D.E."/>
            <person name="Wang Y."/>
            <person name="Cai H."/>
            <person name="Collins K."/>
            <person name="Stewart B.A."/>
            <person name="Lee S.R."/>
            <person name="Wilamowska K."/>
            <person name="Weinberg Z."/>
            <person name="Ruzzo W.L."/>
            <person name="Wloga D."/>
            <person name="Gaertig J."/>
            <person name="Frankel J."/>
            <person name="Tsao C.-C."/>
            <person name="Gorovsky M.A."/>
            <person name="Keeling P.J."/>
            <person name="Waller R.F."/>
            <person name="Patron N.J."/>
            <person name="Cherry J.M."/>
            <person name="Stover N.A."/>
            <person name="Krieger C.J."/>
            <person name="del Toro C."/>
            <person name="Ryder H.F."/>
            <person name="Williamson S.C."/>
            <person name="Barbeau R.A."/>
            <person name="Hamilton E.P."/>
            <person name="Orias E."/>
        </authorList>
    </citation>
    <scope>NUCLEOTIDE SEQUENCE [LARGE SCALE GENOMIC DNA]</scope>
    <source>
        <strain evidence="5">SB210</strain>
    </source>
</reference>
<dbReference type="PRINTS" id="PR00700">
    <property type="entry name" value="PRTYPHPHTASE"/>
</dbReference>
<evidence type="ECO:0000256" key="1">
    <source>
        <dbReference type="SAM" id="MobiDB-lite"/>
    </source>
</evidence>
<feature type="region of interest" description="Disordered" evidence="1">
    <location>
        <begin position="1"/>
        <end position="20"/>
    </location>
</feature>
<dbReference type="InterPro" id="IPR000387">
    <property type="entry name" value="Tyr_Pase_dom"/>
</dbReference>
<dbReference type="PROSITE" id="PS50055">
    <property type="entry name" value="TYR_PHOSPHATASE_PTP"/>
    <property type="match status" value="1"/>
</dbReference>
<dbReference type="SMART" id="SM00194">
    <property type="entry name" value="PTPc"/>
    <property type="match status" value="1"/>
</dbReference>
<keyword evidence="5" id="KW-1185">Reference proteome</keyword>
<proteinExistence type="predicted"/>
<dbReference type="OrthoDB" id="10253954at2759"/>
<dbReference type="CDD" id="cd00047">
    <property type="entry name" value="PTPc"/>
    <property type="match status" value="1"/>
</dbReference>
<dbReference type="Pfam" id="PF00102">
    <property type="entry name" value="Y_phosphatase"/>
    <property type="match status" value="2"/>
</dbReference>
<dbReference type="STRING" id="312017.I7M469"/>
<dbReference type="RefSeq" id="XP_001025262.3">
    <property type="nucleotide sequence ID" value="XM_001025262.3"/>
</dbReference>
<accession>I7M469</accession>